<dbReference type="EMBL" id="JAPMOS010000383">
    <property type="protein sequence ID" value="KAJ4452808.1"/>
    <property type="molecule type" value="Genomic_DNA"/>
</dbReference>
<dbReference type="SUPFAM" id="SSF140586">
    <property type="entry name" value="Dcp2 domain-like"/>
    <property type="match status" value="1"/>
</dbReference>
<keyword evidence="3" id="KW-0464">Manganese</keyword>
<reference evidence="7" key="1">
    <citation type="journal article" date="2022" name="bioRxiv">
        <title>Genomics of Preaxostyla Flagellates Illuminates Evolutionary Transitions and the Path Towards Mitochondrial Loss.</title>
        <authorList>
            <person name="Novak L.V.F."/>
            <person name="Treitli S.C."/>
            <person name="Pyrih J."/>
            <person name="Halakuc P."/>
            <person name="Pipaliya S.V."/>
            <person name="Vacek V."/>
            <person name="Brzon O."/>
            <person name="Soukal P."/>
            <person name="Eme L."/>
            <person name="Dacks J.B."/>
            <person name="Karnkowska A."/>
            <person name="Elias M."/>
            <person name="Hampl V."/>
        </authorList>
    </citation>
    <scope>NUCLEOTIDE SEQUENCE</scope>
    <source>
        <strain evidence="7">RCP-MX</strain>
    </source>
</reference>
<dbReference type="InterPro" id="IPR000086">
    <property type="entry name" value="NUDIX_hydrolase_dom"/>
</dbReference>
<dbReference type="Gene3D" id="3.90.79.10">
    <property type="entry name" value="Nucleoside Triphosphate Pyrophosphohydrolase"/>
    <property type="match status" value="1"/>
</dbReference>
<dbReference type="InterPro" id="IPR036189">
    <property type="entry name" value="DCP2_BoxA_sf"/>
</dbReference>
<dbReference type="InterPro" id="IPR015797">
    <property type="entry name" value="NUDIX_hydrolase-like_dom_sf"/>
</dbReference>
<dbReference type="CDD" id="cd03672">
    <property type="entry name" value="NUDIX_Dcp2p_Nudt20"/>
    <property type="match status" value="1"/>
</dbReference>
<dbReference type="InterPro" id="IPR044099">
    <property type="entry name" value="Dcp2_NUDIX"/>
</dbReference>
<comment type="subcellular location">
    <subcellularLocation>
        <location evidence="1">Cytoplasm</location>
    </subcellularLocation>
</comment>
<evidence type="ECO:0000256" key="1">
    <source>
        <dbReference type="ARBA" id="ARBA00004496"/>
    </source>
</evidence>
<feature type="domain" description="Nudix hydrolase" evidence="6">
    <location>
        <begin position="90"/>
        <end position="282"/>
    </location>
</feature>
<organism evidence="7 8">
    <name type="scientific">Paratrimastix pyriformis</name>
    <dbReference type="NCBI Taxonomy" id="342808"/>
    <lineage>
        <taxon>Eukaryota</taxon>
        <taxon>Metamonada</taxon>
        <taxon>Preaxostyla</taxon>
        <taxon>Paratrimastigidae</taxon>
        <taxon>Paratrimastix</taxon>
    </lineage>
</organism>
<evidence type="ECO:0000313" key="7">
    <source>
        <dbReference type="EMBL" id="KAJ4452808.1"/>
    </source>
</evidence>
<dbReference type="InterPro" id="IPR007722">
    <property type="entry name" value="DCP2_BoxA"/>
</dbReference>
<evidence type="ECO:0000256" key="5">
    <source>
        <dbReference type="SAM" id="Phobius"/>
    </source>
</evidence>
<evidence type="ECO:0000259" key="6">
    <source>
        <dbReference type="PROSITE" id="PS51462"/>
    </source>
</evidence>
<dbReference type="Gene3D" id="1.10.10.1050">
    <property type="entry name" value="Dcp2, box A domain"/>
    <property type="match status" value="1"/>
</dbReference>
<comment type="caution">
    <text evidence="7">The sequence shown here is derived from an EMBL/GenBank/DDBJ whole genome shotgun (WGS) entry which is preliminary data.</text>
</comment>
<name>A0ABQ8U4P0_9EUKA</name>
<dbReference type="PANTHER" id="PTHR23114:SF17">
    <property type="entry name" value="M7GPPPN-MRNA HYDROLASE"/>
    <property type="match status" value="1"/>
</dbReference>
<feature type="region of interest" description="Disordered" evidence="4">
    <location>
        <begin position="293"/>
        <end position="315"/>
    </location>
</feature>
<feature type="transmembrane region" description="Helical" evidence="5">
    <location>
        <begin position="536"/>
        <end position="557"/>
    </location>
</feature>
<evidence type="ECO:0000313" key="8">
    <source>
        <dbReference type="Proteomes" id="UP001141327"/>
    </source>
</evidence>
<evidence type="ECO:0000256" key="2">
    <source>
        <dbReference type="ARBA" id="ARBA00005279"/>
    </source>
</evidence>
<evidence type="ECO:0000256" key="3">
    <source>
        <dbReference type="ARBA" id="ARBA00023211"/>
    </source>
</evidence>
<keyword evidence="8" id="KW-1185">Reference proteome</keyword>
<dbReference type="SMART" id="SM01125">
    <property type="entry name" value="DCP2"/>
    <property type="match status" value="1"/>
</dbReference>
<keyword evidence="5" id="KW-1133">Transmembrane helix</keyword>
<proteinExistence type="inferred from homology"/>
<dbReference type="SUPFAM" id="SSF55811">
    <property type="entry name" value="Nudix"/>
    <property type="match status" value="1"/>
</dbReference>
<keyword evidence="5" id="KW-0812">Transmembrane</keyword>
<comment type="similarity">
    <text evidence="2">Belongs to the Nudix hydrolase family. DCP2 subfamily.</text>
</comment>
<protein>
    <submittedName>
        <fullName evidence="7">mRNA-decapping enzyme 2</fullName>
    </submittedName>
</protein>
<gene>
    <name evidence="7" type="ORF">PAPYR_12923</name>
</gene>
<dbReference type="PROSITE" id="PS51462">
    <property type="entry name" value="NUDIX"/>
    <property type="match status" value="1"/>
</dbReference>
<sequence length="594" mass="66635">MQIPIDVIEDLYSRFIINQPKEEFESFDRIFYQIELAHWFYEDFTRTSAQDAQLPHLSLEKFAEQIFQYNSDWARYDCKTLFENYMAYKAQVPVYGGIILNPPMDKCLLVQGYGAKSWGFPKGKVNLSETGLACAIRELLCCKNKIHSSTFWLIIPGVGYARVIPSSSVAISPPPPSAPPVVDILFDHPRGWIRKKVIEEIGFDIGPYIHDPQRDRISRRGNPGEVEPHATLYIAHGVPEDAQFAPQTRKEIGRIQWWPVDSLPHPSQRVSKFFQVAPFVPQWVLRPPEASQVPGEWIRPRGHEEPTHVDPVRHTHQHLNGPLAAHAALPRPVPASSAQQQQRTQVRIHAIPARSCPVAPQIGLPPVAPARHRPDCRWHGGYRPVAITPLRPVVAPTPSLPTCLSAPTALATAAATTTTTARSYPERTAEWISPPTRWTASFCAIPSAPDPMDCINTRLTDCQSCDSHLQPDQMECDAVLKKSLYFSGVAIRASALFEPSRVLLPGRAFSPSSAFFSLATWFAFSPDFLPVRAFVLPPGIFSSLSCAFIFSFFSSCCRAKMPHIFLHHWLFSNFSTSLFFLSSLYLLLLIRAVI</sequence>
<feature type="transmembrane region" description="Helical" evidence="5">
    <location>
        <begin position="569"/>
        <end position="590"/>
    </location>
</feature>
<dbReference type="Proteomes" id="UP001141327">
    <property type="component" value="Unassembled WGS sequence"/>
</dbReference>
<keyword evidence="5" id="KW-0472">Membrane</keyword>
<dbReference type="Pfam" id="PF05026">
    <property type="entry name" value="DCP2"/>
    <property type="match status" value="1"/>
</dbReference>
<accession>A0ABQ8U4P0</accession>
<dbReference type="PANTHER" id="PTHR23114">
    <property type="entry name" value="M7GPPPN-MRNA HYDROLASE"/>
    <property type="match status" value="1"/>
</dbReference>
<evidence type="ECO:0000256" key="4">
    <source>
        <dbReference type="SAM" id="MobiDB-lite"/>
    </source>
</evidence>
<feature type="compositionally biased region" description="Basic and acidic residues" evidence="4">
    <location>
        <begin position="298"/>
        <end position="313"/>
    </location>
</feature>